<dbReference type="GO" id="GO:0016020">
    <property type="term" value="C:membrane"/>
    <property type="evidence" value="ECO:0007669"/>
    <property type="project" value="InterPro"/>
</dbReference>
<evidence type="ECO:0000259" key="2">
    <source>
        <dbReference type="Pfam" id="PF00892"/>
    </source>
</evidence>
<feature type="transmembrane region" description="Helical" evidence="1">
    <location>
        <begin position="129"/>
        <end position="147"/>
    </location>
</feature>
<dbReference type="PANTHER" id="PTHR22911:SF103">
    <property type="entry name" value="BLR2811 PROTEIN"/>
    <property type="match status" value="1"/>
</dbReference>
<dbReference type="RefSeq" id="WP_147301554.1">
    <property type="nucleotide sequence ID" value="NZ_QRDJ01000009.1"/>
</dbReference>
<evidence type="ECO:0000313" key="4">
    <source>
        <dbReference type="Proteomes" id="UP000256334"/>
    </source>
</evidence>
<comment type="caution">
    <text evidence="3">The sequence shown here is derived from an EMBL/GenBank/DDBJ whole genome shotgun (WGS) entry which is preliminary data.</text>
</comment>
<feature type="transmembrane region" description="Helical" evidence="1">
    <location>
        <begin position="74"/>
        <end position="93"/>
    </location>
</feature>
<keyword evidence="4" id="KW-1185">Reference proteome</keyword>
<name>A0A3D9DSU4_9GAMM</name>
<dbReference type="InterPro" id="IPR000620">
    <property type="entry name" value="EamA_dom"/>
</dbReference>
<dbReference type="PANTHER" id="PTHR22911">
    <property type="entry name" value="ACYL-MALONYL CONDENSING ENZYME-RELATED"/>
    <property type="match status" value="1"/>
</dbReference>
<feature type="transmembrane region" description="Helical" evidence="1">
    <location>
        <begin position="12"/>
        <end position="32"/>
    </location>
</feature>
<reference evidence="3 4" key="1">
    <citation type="submission" date="2018-07" db="EMBL/GenBank/DDBJ databases">
        <title>Genomic Encyclopedia of Type Strains, Phase IV (KMG-IV): sequencing the most valuable type-strain genomes for metagenomic binning, comparative biology and taxonomic classification.</title>
        <authorList>
            <person name="Goeker M."/>
        </authorList>
    </citation>
    <scope>NUCLEOTIDE SEQUENCE [LARGE SCALE GENOMIC DNA]</scope>
    <source>
        <strain evidence="3 4">DSM 14324</strain>
    </source>
</reference>
<feature type="transmembrane region" description="Helical" evidence="1">
    <location>
        <begin position="44"/>
        <end position="62"/>
    </location>
</feature>
<feature type="transmembrane region" description="Helical" evidence="1">
    <location>
        <begin position="227"/>
        <end position="250"/>
    </location>
</feature>
<sequence length="313" mass="34284">MHNLFRCHVDNVLAIAMIILSALAISLSDALIKLNSADTSIGQLYVLRSLFALPLLLLIMMARGHCQRPEGLGWLICRSLLMAVMWAMVYAALPALSLSVVAAGVYTFPLFMALFMACSRKGRWSPRTLLAVLTGFGGVLVMLRPGVERVSWQMLLPLSAAACYALAALVTRYRCRQEHALMLSLGLNLAFLLTGLGMLLLFNWWPLQADLVARHAFIFSGWHATNISHWVLAAALGGLIVIASITMALAYQRGQPLVIATFDYSYLVFVVLWGVVLLGEHPDFFTLTGMLLIMGAGLLTLLPARARRQGTRG</sequence>
<feature type="transmembrane region" description="Helical" evidence="1">
    <location>
        <begin position="257"/>
        <end position="278"/>
    </location>
</feature>
<dbReference type="SUPFAM" id="SSF103481">
    <property type="entry name" value="Multidrug resistance efflux transporter EmrE"/>
    <property type="match status" value="2"/>
</dbReference>
<feature type="transmembrane region" description="Helical" evidence="1">
    <location>
        <begin position="185"/>
        <end position="207"/>
    </location>
</feature>
<organism evidence="3 4">
    <name type="scientific">Kushneria indalinina DSM 14324</name>
    <dbReference type="NCBI Taxonomy" id="1122140"/>
    <lineage>
        <taxon>Bacteria</taxon>
        <taxon>Pseudomonadati</taxon>
        <taxon>Pseudomonadota</taxon>
        <taxon>Gammaproteobacteria</taxon>
        <taxon>Oceanospirillales</taxon>
        <taxon>Halomonadaceae</taxon>
        <taxon>Kushneria</taxon>
    </lineage>
</organism>
<dbReference type="EMBL" id="QRDJ01000009">
    <property type="protein sequence ID" value="REC93850.1"/>
    <property type="molecule type" value="Genomic_DNA"/>
</dbReference>
<feature type="transmembrane region" description="Helical" evidence="1">
    <location>
        <begin position="99"/>
        <end position="117"/>
    </location>
</feature>
<dbReference type="OrthoDB" id="148351at2"/>
<dbReference type="InterPro" id="IPR037185">
    <property type="entry name" value="EmrE-like"/>
</dbReference>
<keyword evidence="1" id="KW-1133">Transmembrane helix</keyword>
<gene>
    <name evidence="3" type="ORF">C8D72_3199</name>
</gene>
<keyword evidence="1" id="KW-0812">Transmembrane</keyword>
<feature type="domain" description="EamA" evidence="2">
    <location>
        <begin position="14"/>
        <end position="143"/>
    </location>
</feature>
<feature type="transmembrane region" description="Helical" evidence="1">
    <location>
        <begin position="284"/>
        <end position="304"/>
    </location>
</feature>
<evidence type="ECO:0000256" key="1">
    <source>
        <dbReference type="SAM" id="Phobius"/>
    </source>
</evidence>
<evidence type="ECO:0000313" key="3">
    <source>
        <dbReference type="EMBL" id="REC93850.1"/>
    </source>
</evidence>
<feature type="transmembrane region" description="Helical" evidence="1">
    <location>
        <begin position="153"/>
        <end position="173"/>
    </location>
</feature>
<keyword evidence="1" id="KW-0472">Membrane</keyword>
<dbReference type="AlphaFoldDB" id="A0A3D9DSU4"/>
<accession>A0A3D9DSU4</accession>
<proteinExistence type="predicted"/>
<dbReference type="Proteomes" id="UP000256334">
    <property type="component" value="Unassembled WGS sequence"/>
</dbReference>
<dbReference type="Pfam" id="PF00892">
    <property type="entry name" value="EamA"/>
    <property type="match status" value="1"/>
</dbReference>
<protein>
    <recommendedName>
        <fullName evidence="2">EamA domain-containing protein</fullName>
    </recommendedName>
</protein>